<keyword evidence="1" id="KW-0677">Repeat</keyword>
<protein>
    <submittedName>
        <fullName evidence="4">Uncharacterized protein</fullName>
    </submittedName>
</protein>
<dbReference type="SMART" id="SM00248">
    <property type="entry name" value="ANK"/>
    <property type="match status" value="7"/>
</dbReference>
<dbReference type="VEuPathDB" id="CryptoDB:Cvel_4820"/>
<evidence type="ECO:0000256" key="1">
    <source>
        <dbReference type="ARBA" id="ARBA00022737"/>
    </source>
</evidence>
<dbReference type="PANTHER" id="PTHR24173:SF74">
    <property type="entry name" value="ANKYRIN REPEAT DOMAIN-CONTAINING PROTEIN 16"/>
    <property type="match status" value="1"/>
</dbReference>
<feature type="repeat" description="ANK" evidence="3">
    <location>
        <begin position="96"/>
        <end position="128"/>
    </location>
</feature>
<name>A0A0K6S7U0_9ALVE</name>
<dbReference type="Pfam" id="PF00023">
    <property type="entry name" value="Ank"/>
    <property type="match status" value="1"/>
</dbReference>
<organism evidence="4">
    <name type="scientific">Chromera velia CCMP2878</name>
    <dbReference type="NCBI Taxonomy" id="1169474"/>
    <lineage>
        <taxon>Eukaryota</taxon>
        <taxon>Sar</taxon>
        <taxon>Alveolata</taxon>
        <taxon>Colpodellida</taxon>
        <taxon>Chromeraceae</taxon>
        <taxon>Chromera</taxon>
    </lineage>
</organism>
<evidence type="ECO:0000256" key="2">
    <source>
        <dbReference type="ARBA" id="ARBA00023043"/>
    </source>
</evidence>
<feature type="repeat" description="ANK" evidence="3">
    <location>
        <begin position="240"/>
        <end position="284"/>
    </location>
</feature>
<dbReference type="EMBL" id="CDMZ01001303">
    <property type="protein sequence ID" value="CUC09656.1"/>
    <property type="molecule type" value="Genomic_DNA"/>
</dbReference>
<dbReference type="AlphaFoldDB" id="A0A0K6S7U0"/>
<feature type="repeat" description="ANK" evidence="3">
    <location>
        <begin position="207"/>
        <end position="239"/>
    </location>
</feature>
<feature type="repeat" description="ANK" evidence="3">
    <location>
        <begin position="174"/>
        <end position="206"/>
    </location>
</feature>
<dbReference type="Gene3D" id="1.25.40.20">
    <property type="entry name" value="Ankyrin repeat-containing domain"/>
    <property type="match status" value="3"/>
</dbReference>
<dbReference type="PROSITE" id="PS50297">
    <property type="entry name" value="ANK_REP_REGION"/>
    <property type="match status" value="5"/>
</dbReference>
<dbReference type="InterPro" id="IPR002110">
    <property type="entry name" value="Ankyrin_rpt"/>
</dbReference>
<proteinExistence type="predicted"/>
<dbReference type="SUPFAM" id="SSF48403">
    <property type="entry name" value="Ankyrin repeat"/>
    <property type="match status" value="1"/>
</dbReference>
<dbReference type="PANTHER" id="PTHR24173">
    <property type="entry name" value="ANKYRIN REPEAT CONTAINING"/>
    <property type="match status" value="1"/>
</dbReference>
<keyword evidence="2 3" id="KW-0040">ANK repeat</keyword>
<dbReference type="PROSITE" id="PS50088">
    <property type="entry name" value="ANK_REPEAT"/>
    <property type="match status" value="6"/>
</dbReference>
<dbReference type="InterPro" id="IPR036770">
    <property type="entry name" value="Ankyrin_rpt-contain_sf"/>
</dbReference>
<feature type="repeat" description="ANK" evidence="3">
    <location>
        <begin position="141"/>
        <end position="173"/>
    </location>
</feature>
<dbReference type="PhylomeDB" id="A0A0K6S7U0"/>
<evidence type="ECO:0000313" key="4">
    <source>
        <dbReference type="EMBL" id="CUC09656.1"/>
    </source>
</evidence>
<dbReference type="PRINTS" id="PR01415">
    <property type="entry name" value="ANKYRIN"/>
</dbReference>
<sequence>MGSCTSVCLQTSPETGTVVIRDGQGDQSENVPPSALLQMDLLLPLFERPVGGVIRSFGVMSAETLRCYLDAFIEKGERDDLCLLLFVGADVDGLVDGMTALQRAIAAQNMEAVRLLVDAGAGLEVEGRLWLKDWPQRYGAYRCSALHLACNLNQSEIVVFLLSRGANVNAEMSNKFRPLHIAAARGLKDLIQCLISYGAVVNAKDRQGVAPLWDAVAHGQRDTTELLLDRGACVNERQDNGRTPLFFAVGHREPLFGGLPRVCDHLNVAELLVSRGADVNAKCNEGGAVLHEAAFVGAEDLVEFFLRAGADVHATNKCGDTALHSAVLGAVLHRIASLSDLFGPSVSDYAKKLCVVEMFVSYGINVNAVNHNGVTALAIAERDFPENLPGELSLPVCPSSRMTSSRRL</sequence>
<feature type="repeat" description="ANK" evidence="3">
    <location>
        <begin position="285"/>
        <end position="317"/>
    </location>
</feature>
<accession>A0A0K6S7U0</accession>
<gene>
    <name evidence="4" type="ORF">Cvel_4820.t2.CR1</name>
</gene>
<evidence type="ECO:0000256" key="3">
    <source>
        <dbReference type="PROSITE-ProRule" id="PRU00023"/>
    </source>
</evidence>
<reference evidence="4" key="1">
    <citation type="submission" date="2014-11" db="EMBL/GenBank/DDBJ databases">
        <title>Molecular phylogeny of cliff fern family Woodsiaceae with morphological implications.</title>
        <authorList>
            <person name="Shao Y.-Z."/>
            <person name="Wei R."/>
            <person name="Zhang X.-C."/>
        </authorList>
    </citation>
    <scope>NUCLEOTIDE SEQUENCE</scope>
</reference>
<dbReference type="Pfam" id="PF12796">
    <property type="entry name" value="Ank_2"/>
    <property type="match status" value="2"/>
</dbReference>